<reference evidence="2 3" key="1">
    <citation type="journal article" date="2016" name="Nat. Commun.">
        <title>Thousands of microbial genomes shed light on interconnected biogeochemical processes in an aquifer system.</title>
        <authorList>
            <person name="Anantharaman K."/>
            <person name="Brown C.T."/>
            <person name="Hug L.A."/>
            <person name="Sharon I."/>
            <person name="Castelle C.J."/>
            <person name="Probst A.J."/>
            <person name="Thomas B.C."/>
            <person name="Singh A."/>
            <person name="Wilkins M.J."/>
            <person name="Karaoz U."/>
            <person name="Brodie E.L."/>
            <person name="Williams K.H."/>
            <person name="Hubbard S.S."/>
            <person name="Banfield J.F."/>
        </authorList>
    </citation>
    <scope>NUCLEOTIDE SEQUENCE [LARGE SCALE GENOMIC DNA]</scope>
</reference>
<protein>
    <submittedName>
        <fullName evidence="2">Uncharacterized protein</fullName>
    </submittedName>
</protein>
<evidence type="ECO:0000256" key="1">
    <source>
        <dbReference type="SAM" id="Phobius"/>
    </source>
</evidence>
<sequence>MNKLSAYNKFSLLVIIGGSLFIFLLPIAFGADLCFPFEGNELLTRIKPQPPVQGNCPAPGKFGEVTITEWRQLDERATLKEVSFDINKVPDFFKNQYFVTQRTGDACPTGSEKDIFGITIPKESAVLVKTKINLGDGLYMEACAAQKSQREQLLQEIQQQQKTDFRKIDTGYKTSIQIPCQPIAGGTCPDINTPAGYIARIYQFSLMIAGLVAFGSIIFGAIQYILSAGSIVNQGEAKDRITQAIVGLLLLLGAYLILYTINPDLVKLRNPSREIISIEKQGGGIFDTGTEQTIQEISAIEGCKIHNILQGEITTREGTTQVVGGCLICKEGFNKQNGECVPNDLSPKNPGYVEPALPKP</sequence>
<keyword evidence="1" id="KW-0812">Transmembrane</keyword>
<evidence type="ECO:0000313" key="3">
    <source>
        <dbReference type="Proteomes" id="UP000176284"/>
    </source>
</evidence>
<dbReference type="AlphaFoldDB" id="A0A1G1ZVT1"/>
<keyword evidence="1" id="KW-0472">Membrane</keyword>
<dbReference type="Proteomes" id="UP000176284">
    <property type="component" value="Unassembled WGS sequence"/>
</dbReference>
<organism evidence="2 3">
    <name type="scientific">Candidatus Harrisonbacteria bacterium RIFCSPLOWO2_02_FULL_45_10c</name>
    <dbReference type="NCBI Taxonomy" id="1798410"/>
    <lineage>
        <taxon>Bacteria</taxon>
        <taxon>Candidatus Harrisoniibacteriota</taxon>
    </lineage>
</organism>
<gene>
    <name evidence="2" type="ORF">A3H63_01850</name>
</gene>
<accession>A0A1G1ZVT1</accession>
<keyword evidence="1" id="KW-1133">Transmembrane helix</keyword>
<comment type="caution">
    <text evidence="2">The sequence shown here is derived from an EMBL/GenBank/DDBJ whole genome shotgun (WGS) entry which is preliminary data.</text>
</comment>
<feature type="transmembrane region" description="Helical" evidence="1">
    <location>
        <begin position="204"/>
        <end position="229"/>
    </location>
</feature>
<evidence type="ECO:0000313" key="2">
    <source>
        <dbReference type="EMBL" id="OGY68236.1"/>
    </source>
</evidence>
<proteinExistence type="predicted"/>
<feature type="transmembrane region" description="Helical" evidence="1">
    <location>
        <begin position="241"/>
        <end position="261"/>
    </location>
</feature>
<name>A0A1G1ZVT1_9BACT</name>
<dbReference type="EMBL" id="MHJM01000005">
    <property type="protein sequence ID" value="OGY68236.1"/>
    <property type="molecule type" value="Genomic_DNA"/>
</dbReference>